<dbReference type="InterPro" id="IPR023412">
    <property type="entry name" value="RNaseA_domain"/>
</dbReference>
<name>A0A9Q0XFW0_9SAUR</name>
<dbReference type="OrthoDB" id="9428917at2759"/>
<dbReference type="GO" id="GO:0050830">
    <property type="term" value="P:defense response to Gram-positive bacterium"/>
    <property type="evidence" value="ECO:0007669"/>
    <property type="project" value="TreeGrafter"/>
</dbReference>
<dbReference type="GO" id="GO:0004540">
    <property type="term" value="F:RNA nuclease activity"/>
    <property type="evidence" value="ECO:0007669"/>
    <property type="project" value="TreeGrafter"/>
</dbReference>
<dbReference type="EMBL" id="JAPFRF010000012">
    <property type="protein sequence ID" value="KAJ7313008.1"/>
    <property type="molecule type" value="Genomic_DNA"/>
</dbReference>
<feature type="domain" description="Ribonuclease A-domain" evidence="6">
    <location>
        <begin position="130"/>
        <end position="252"/>
    </location>
</feature>
<evidence type="ECO:0000256" key="5">
    <source>
        <dbReference type="SAM" id="Phobius"/>
    </source>
</evidence>
<comment type="similarity">
    <text evidence="2">Belongs to the pancreatic ribonuclease family.</text>
</comment>
<evidence type="ECO:0000259" key="6">
    <source>
        <dbReference type="SMART" id="SM00092"/>
    </source>
</evidence>
<keyword evidence="8" id="KW-1185">Reference proteome</keyword>
<dbReference type="CDD" id="cd06265">
    <property type="entry name" value="RNase_A_canonical"/>
    <property type="match status" value="1"/>
</dbReference>
<dbReference type="GO" id="GO:0005576">
    <property type="term" value="C:extracellular region"/>
    <property type="evidence" value="ECO:0007669"/>
    <property type="project" value="UniProtKB-SubCell"/>
</dbReference>
<accession>A0A9Q0XFW0</accession>
<evidence type="ECO:0000256" key="4">
    <source>
        <dbReference type="ARBA" id="ARBA00023157"/>
    </source>
</evidence>
<dbReference type="AlphaFoldDB" id="A0A9Q0XFW0"/>
<dbReference type="InterPro" id="IPR036816">
    <property type="entry name" value="RNaseA-like_dom_sf"/>
</dbReference>
<dbReference type="Proteomes" id="UP001142489">
    <property type="component" value="Unassembled WGS sequence"/>
</dbReference>
<evidence type="ECO:0000313" key="8">
    <source>
        <dbReference type="Proteomes" id="UP001142489"/>
    </source>
</evidence>
<evidence type="ECO:0000256" key="1">
    <source>
        <dbReference type="ARBA" id="ARBA00004613"/>
    </source>
</evidence>
<dbReference type="PANTHER" id="PTHR11437">
    <property type="entry name" value="RIBONUCLEASE"/>
    <property type="match status" value="1"/>
</dbReference>
<evidence type="ECO:0000256" key="3">
    <source>
        <dbReference type="ARBA" id="ARBA00022525"/>
    </source>
</evidence>
<evidence type="ECO:0000256" key="2">
    <source>
        <dbReference type="ARBA" id="ARBA00005600"/>
    </source>
</evidence>
<dbReference type="PRINTS" id="PR00794">
    <property type="entry name" value="RIBONUCLEASE"/>
</dbReference>
<dbReference type="SMART" id="SM00092">
    <property type="entry name" value="RNAse_Pc"/>
    <property type="match status" value="2"/>
</dbReference>
<keyword evidence="4" id="KW-1015">Disulfide bond</keyword>
<gene>
    <name evidence="7" type="ORF">JRQ81_004269</name>
</gene>
<comment type="subcellular location">
    <subcellularLocation>
        <location evidence="1">Secreted</location>
    </subcellularLocation>
</comment>
<keyword evidence="5" id="KW-0472">Membrane</keyword>
<proteinExistence type="inferred from homology"/>
<keyword evidence="3" id="KW-0964">Secreted</keyword>
<evidence type="ECO:0000313" key="7">
    <source>
        <dbReference type="EMBL" id="KAJ7313008.1"/>
    </source>
</evidence>
<protein>
    <recommendedName>
        <fullName evidence="6">Ribonuclease A-domain domain-containing protein</fullName>
    </recommendedName>
</protein>
<keyword evidence="5" id="KW-1133">Transmembrane helix</keyword>
<sequence>MMRERKMAKAPCKPRNTFILDHNNIPQIQQVCHDQSMRWGKKKPRARTLSYYYNSTRPFDLIDCNSRSGACQYRGTAYHKCIIVGCSNHSGTGDPVHFEVFIMQSSKASCILHIFLATLFVVILLHSYASAATWNDFKKRHIAPGPRNENLNAFCDQMMRARGMTERQCKPLHTFIQASTFHVQQVCRGQSTHWKLNLFDSTRHFDLTNCLLRGGRPPSNCRYQGTAANRRITVACSGSPLKGKPIHLETTKP</sequence>
<dbReference type="Gene3D" id="3.10.130.10">
    <property type="entry name" value="Ribonuclease A-like domain"/>
    <property type="match status" value="2"/>
</dbReference>
<dbReference type="SUPFAM" id="SSF54076">
    <property type="entry name" value="RNase A-like"/>
    <property type="match status" value="2"/>
</dbReference>
<dbReference type="PANTHER" id="PTHR11437:SF10">
    <property type="entry name" value="ANGIOGENIN-RELATED"/>
    <property type="match status" value="1"/>
</dbReference>
<dbReference type="GO" id="GO:0003676">
    <property type="term" value="F:nucleic acid binding"/>
    <property type="evidence" value="ECO:0007669"/>
    <property type="project" value="InterPro"/>
</dbReference>
<keyword evidence="5" id="KW-0812">Transmembrane</keyword>
<reference evidence="7" key="1">
    <citation type="journal article" date="2023" name="DNA Res.">
        <title>Chromosome-level genome assembly of Phrynocephalus forsythii using third-generation DNA sequencing and Hi-C analysis.</title>
        <authorList>
            <person name="Qi Y."/>
            <person name="Zhao W."/>
            <person name="Zhao Y."/>
            <person name="Niu C."/>
            <person name="Cao S."/>
            <person name="Zhang Y."/>
        </authorList>
    </citation>
    <scope>NUCLEOTIDE SEQUENCE</scope>
    <source>
        <tissue evidence="7">Muscle</tissue>
    </source>
</reference>
<comment type="caution">
    <text evidence="7">The sequence shown here is derived from an EMBL/GenBank/DDBJ whole genome shotgun (WGS) entry which is preliminary data.</text>
</comment>
<dbReference type="InterPro" id="IPR001427">
    <property type="entry name" value="RNaseA"/>
</dbReference>
<organism evidence="7 8">
    <name type="scientific">Phrynocephalus forsythii</name>
    <dbReference type="NCBI Taxonomy" id="171643"/>
    <lineage>
        <taxon>Eukaryota</taxon>
        <taxon>Metazoa</taxon>
        <taxon>Chordata</taxon>
        <taxon>Craniata</taxon>
        <taxon>Vertebrata</taxon>
        <taxon>Euteleostomi</taxon>
        <taxon>Lepidosauria</taxon>
        <taxon>Squamata</taxon>
        <taxon>Bifurcata</taxon>
        <taxon>Unidentata</taxon>
        <taxon>Episquamata</taxon>
        <taxon>Toxicofera</taxon>
        <taxon>Iguania</taxon>
        <taxon>Acrodonta</taxon>
        <taxon>Agamidae</taxon>
        <taxon>Agaminae</taxon>
        <taxon>Phrynocephalus</taxon>
    </lineage>
</organism>
<feature type="domain" description="Ribonuclease A-domain" evidence="6">
    <location>
        <begin position="1"/>
        <end position="102"/>
    </location>
</feature>
<feature type="transmembrane region" description="Helical" evidence="5">
    <location>
        <begin position="110"/>
        <end position="129"/>
    </location>
</feature>
<dbReference type="Pfam" id="PF00074">
    <property type="entry name" value="RnaseA"/>
    <property type="match status" value="2"/>
</dbReference>